<name>A0A139HEC3_9PEZI</name>
<feature type="transmembrane region" description="Helical" evidence="3">
    <location>
        <begin position="333"/>
        <end position="355"/>
    </location>
</feature>
<protein>
    <submittedName>
        <fullName evidence="4">Uncharacterized protein</fullName>
    </submittedName>
</protein>
<dbReference type="PANTHER" id="PTHR46494:SF1">
    <property type="entry name" value="CORA FAMILY METAL ION TRANSPORTER (EUROFUNG)"/>
    <property type="match status" value="1"/>
</dbReference>
<keyword evidence="3" id="KW-1133">Transmembrane helix</keyword>
<dbReference type="GO" id="GO:0005886">
    <property type="term" value="C:plasma membrane"/>
    <property type="evidence" value="ECO:0007669"/>
    <property type="project" value="UniProtKB-SubCell"/>
</dbReference>
<evidence type="ECO:0000256" key="1">
    <source>
        <dbReference type="ARBA" id="ARBA00004651"/>
    </source>
</evidence>
<dbReference type="AlphaFoldDB" id="A0A139HEC3"/>
<evidence type="ECO:0000256" key="3">
    <source>
        <dbReference type="SAM" id="Phobius"/>
    </source>
</evidence>
<proteinExistence type="predicted"/>
<keyword evidence="3" id="KW-0812">Transmembrane</keyword>
<comment type="subcellular location">
    <subcellularLocation>
        <location evidence="1">Cell membrane</location>
        <topology evidence="1">Multi-pass membrane protein</topology>
    </subcellularLocation>
</comment>
<keyword evidence="3" id="KW-0472">Membrane</keyword>
<dbReference type="GO" id="GO:0015095">
    <property type="term" value="F:magnesium ion transmembrane transporter activity"/>
    <property type="evidence" value="ECO:0007669"/>
    <property type="project" value="TreeGrafter"/>
</dbReference>
<dbReference type="GO" id="GO:0050897">
    <property type="term" value="F:cobalt ion binding"/>
    <property type="evidence" value="ECO:0007669"/>
    <property type="project" value="TreeGrafter"/>
</dbReference>
<accession>A0A139HEC3</accession>
<evidence type="ECO:0000313" key="5">
    <source>
        <dbReference type="Proteomes" id="UP000070133"/>
    </source>
</evidence>
<dbReference type="GO" id="GO:0000287">
    <property type="term" value="F:magnesium ion binding"/>
    <property type="evidence" value="ECO:0007669"/>
    <property type="project" value="TreeGrafter"/>
</dbReference>
<sequence length="428" mass="48241">MHEATAMAASNTPSPMRPPQTWIPNASAEVAEYKNGRWQATRNCSIDTLALTEAPAIVFISTTQADNTPSTTKTHNALATRLSIPTFFWQAKVQNASGYFYGRHATPADPRYITLSHFLVKYATRANRESSLDKAYDWHKQSFLTVHDPGKQTTLICVDVAPGLHTQIRQLVQAHSVAELLSHPFVIHGSILEHVVTLYDQAIWDFRDFVRAQEKGRPTIEHPDPDYIGMHELARHVMHSSEVSETALNVIDSTLEALARYQKQHQHHTLDPAPEILRLQSLLKAIHLRSRALESRLRNEITLAFHISTQADSLVHQNIAALSQRDSNATRTISILGLVFLPATFISAVFSTSFFNFQQSSPNAPASWAVSEKFWIFWVVALPVTLITVGVWWVWQRGLEISVGDEKMKKMKKLQSCTVQIDPKTFTY</sequence>
<reference evidence="4 5" key="1">
    <citation type="submission" date="2015-07" db="EMBL/GenBank/DDBJ databases">
        <title>Comparative genomics of the Sigatoka disease complex on banana suggests a link between parallel evolutionary changes in Pseudocercospora fijiensis and Pseudocercospora eumusae and increased virulence on the banana host.</title>
        <authorList>
            <person name="Chang T.-C."/>
            <person name="Salvucci A."/>
            <person name="Crous P.W."/>
            <person name="Stergiopoulos I."/>
        </authorList>
    </citation>
    <scope>NUCLEOTIDE SEQUENCE [LARGE SCALE GENOMIC DNA]</scope>
    <source>
        <strain evidence="4 5">CBS 114824</strain>
    </source>
</reference>
<evidence type="ECO:0000313" key="4">
    <source>
        <dbReference type="EMBL" id="KXT00800.1"/>
    </source>
</evidence>
<dbReference type="Gene3D" id="1.20.58.340">
    <property type="entry name" value="Magnesium transport protein CorA, transmembrane region"/>
    <property type="match status" value="1"/>
</dbReference>
<keyword evidence="5" id="KW-1185">Reference proteome</keyword>
<evidence type="ECO:0000256" key="2">
    <source>
        <dbReference type="SAM" id="MobiDB-lite"/>
    </source>
</evidence>
<dbReference type="Proteomes" id="UP000070133">
    <property type="component" value="Unassembled WGS sequence"/>
</dbReference>
<feature type="region of interest" description="Disordered" evidence="2">
    <location>
        <begin position="1"/>
        <end position="20"/>
    </location>
</feature>
<dbReference type="GO" id="GO:0015087">
    <property type="term" value="F:cobalt ion transmembrane transporter activity"/>
    <property type="evidence" value="ECO:0007669"/>
    <property type="project" value="TreeGrafter"/>
</dbReference>
<comment type="caution">
    <text evidence="4">The sequence shown here is derived from an EMBL/GenBank/DDBJ whole genome shotgun (WGS) entry which is preliminary data.</text>
</comment>
<dbReference type="STRING" id="321146.A0A139HEC3"/>
<dbReference type="PANTHER" id="PTHR46494">
    <property type="entry name" value="CORA FAMILY METAL ION TRANSPORTER (EUROFUNG)"/>
    <property type="match status" value="1"/>
</dbReference>
<feature type="transmembrane region" description="Helical" evidence="3">
    <location>
        <begin position="375"/>
        <end position="395"/>
    </location>
</feature>
<organism evidence="4 5">
    <name type="scientific">Pseudocercospora eumusae</name>
    <dbReference type="NCBI Taxonomy" id="321146"/>
    <lineage>
        <taxon>Eukaryota</taxon>
        <taxon>Fungi</taxon>
        <taxon>Dikarya</taxon>
        <taxon>Ascomycota</taxon>
        <taxon>Pezizomycotina</taxon>
        <taxon>Dothideomycetes</taxon>
        <taxon>Dothideomycetidae</taxon>
        <taxon>Mycosphaerellales</taxon>
        <taxon>Mycosphaerellaceae</taxon>
        <taxon>Pseudocercospora</taxon>
    </lineage>
</organism>
<gene>
    <name evidence="4" type="ORF">AC578_2920</name>
</gene>
<dbReference type="OrthoDB" id="2830640at2759"/>
<dbReference type="EMBL" id="LFZN01000067">
    <property type="protein sequence ID" value="KXT00800.1"/>
    <property type="molecule type" value="Genomic_DNA"/>
</dbReference>